<dbReference type="AlphaFoldDB" id="A0AAN7UD95"/>
<dbReference type="EMBL" id="JAVFKY010000001">
    <property type="protein sequence ID" value="KAK5584728.1"/>
    <property type="molecule type" value="Genomic_DNA"/>
</dbReference>
<evidence type="ECO:0000313" key="3">
    <source>
        <dbReference type="EMBL" id="KAK5584728.1"/>
    </source>
</evidence>
<organism evidence="3 4">
    <name type="scientific">Dictyostelium firmibasis</name>
    <dbReference type="NCBI Taxonomy" id="79012"/>
    <lineage>
        <taxon>Eukaryota</taxon>
        <taxon>Amoebozoa</taxon>
        <taxon>Evosea</taxon>
        <taxon>Eumycetozoa</taxon>
        <taxon>Dictyostelia</taxon>
        <taxon>Dictyosteliales</taxon>
        <taxon>Dictyosteliaceae</taxon>
        <taxon>Dictyostelium</taxon>
    </lineage>
</organism>
<comment type="caution">
    <text evidence="3">The sequence shown here is derived from an EMBL/GenBank/DDBJ whole genome shotgun (WGS) entry which is preliminary data.</text>
</comment>
<name>A0AAN7UD95_9MYCE</name>
<proteinExistence type="predicted"/>
<keyword evidence="2" id="KW-1133">Transmembrane helix</keyword>
<sequence>MTQNNNETDTEKIERLKKKIEKIKEDKIENEKNLKGLQLSSRPTYLVGGIFGLAAIYYNIKNKKTLAKFSLLSSGLIIFSGHLIDRGEDKPGSILAGCVSAVLSGTTLASGFKNKKILPLALGSVAVASMSYHGFFSLYNSLDKVKDVIDSHNENAKLIKEEQQQQQK</sequence>
<protein>
    <submittedName>
        <fullName evidence="3">Uncharacterized protein</fullName>
    </submittedName>
</protein>
<reference evidence="3 4" key="1">
    <citation type="submission" date="2023-11" db="EMBL/GenBank/DDBJ databases">
        <title>Dfirmibasis_genome.</title>
        <authorList>
            <person name="Edelbroek B."/>
            <person name="Kjellin J."/>
            <person name="Jerlstrom-Hultqvist J."/>
            <person name="Soderbom F."/>
        </authorList>
    </citation>
    <scope>NUCLEOTIDE SEQUENCE [LARGE SCALE GENOMIC DNA]</scope>
    <source>
        <strain evidence="3 4">TNS-C-14</strain>
    </source>
</reference>
<feature type="transmembrane region" description="Helical" evidence="2">
    <location>
        <begin position="43"/>
        <end position="60"/>
    </location>
</feature>
<evidence type="ECO:0000256" key="1">
    <source>
        <dbReference type="SAM" id="Coils"/>
    </source>
</evidence>
<feature type="coiled-coil region" evidence="1">
    <location>
        <begin position="6"/>
        <end position="33"/>
    </location>
</feature>
<evidence type="ECO:0000256" key="2">
    <source>
        <dbReference type="SAM" id="Phobius"/>
    </source>
</evidence>
<keyword evidence="2" id="KW-0472">Membrane</keyword>
<keyword evidence="2" id="KW-0812">Transmembrane</keyword>
<feature type="transmembrane region" description="Helical" evidence="2">
    <location>
        <begin position="66"/>
        <end position="84"/>
    </location>
</feature>
<feature type="transmembrane region" description="Helical" evidence="2">
    <location>
        <begin position="117"/>
        <end position="139"/>
    </location>
</feature>
<accession>A0AAN7UD95</accession>
<gene>
    <name evidence="3" type="ORF">RB653_006344</name>
</gene>
<keyword evidence="4" id="KW-1185">Reference proteome</keyword>
<evidence type="ECO:0000313" key="4">
    <source>
        <dbReference type="Proteomes" id="UP001344447"/>
    </source>
</evidence>
<keyword evidence="1" id="KW-0175">Coiled coil</keyword>
<dbReference type="Proteomes" id="UP001344447">
    <property type="component" value="Unassembled WGS sequence"/>
</dbReference>